<evidence type="ECO:0000313" key="2">
    <source>
        <dbReference type="EMBL" id="KAL1527050.1"/>
    </source>
</evidence>
<dbReference type="Proteomes" id="UP001515480">
    <property type="component" value="Unassembled WGS sequence"/>
</dbReference>
<accession>A0AB34K2A9</accession>
<protein>
    <submittedName>
        <fullName evidence="2">Uncharacterized protein</fullName>
    </submittedName>
</protein>
<name>A0AB34K2A9_PRYPA</name>
<feature type="compositionally biased region" description="Basic and acidic residues" evidence="1">
    <location>
        <begin position="35"/>
        <end position="44"/>
    </location>
</feature>
<organism evidence="2 3">
    <name type="scientific">Prymnesium parvum</name>
    <name type="common">Toxic golden alga</name>
    <dbReference type="NCBI Taxonomy" id="97485"/>
    <lineage>
        <taxon>Eukaryota</taxon>
        <taxon>Haptista</taxon>
        <taxon>Haptophyta</taxon>
        <taxon>Prymnesiophyceae</taxon>
        <taxon>Prymnesiales</taxon>
        <taxon>Prymnesiaceae</taxon>
        <taxon>Prymnesium</taxon>
    </lineage>
</organism>
<evidence type="ECO:0000313" key="3">
    <source>
        <dbReference type="Proteomes" id="UP001515480"/>
    </source>
</evidence>
<comment type="caution">
    <text evidence="2">The sequence shown here is derived from an EMBL/GenBank/DDBJ whole genome shotgun (WGS) entry which is preliminary data.</text>
</comment>
<feature type="compositionally biased region" description="Polar residues" evidence="1">
    <location>
        <begin position="103"/>
        <end position="119"/>
    </location>
</feature>
<dbReference type="EMBL" id="JBGBPQ010000003">
    <property type="protein sequence ID" value="KAL1527050.1"/>
    <property type="molecule type" value="Genomic_DNA"/>
</dbReference>
<keyword evidence="3" id="KW-1185">Reference proteome</keyword>
<feature type="region of interest" description="Disordered" evidence="1">
    <location>
        <begin position="1"/>
        <end position="128"/>
    </location>
</feature>
<proteinExistence type="predicted"/>
<reference evidence="2 3" key="1">
    <citation type="journal article" date="2024" name="Science">
        <title>Giant polyketide synthase enzymes in the biosynthesis of giant marine polyether toxins.</title>
        <authorList>
            <person name="Fallon T.R."/>
            <person name="Shende V.V."/>
            <person name="Wierzbicki I.H."/>
            <person name="Pendleton A.L."/>
            <person name="Watervoot N.F."/>
            <person name="Auber R.P."/>
            <person name="Gonzalez D.J."/>
            <person name="Wisecaver J.H."/>
            <person name="Moore B.S."/>
        </authorList>
    </citation>
    <scope>NUCLEOTIDE SEQUENCE [LARGE SCALE GENOMIC DNA]</scope>
    <source>
        <strain evidence="2 3">12B1</strain>
    </source>
</reference>
<gene>
    <name evidence="2" type="ORF">AB1Y20_015735</name>
</gene>
<sequence>MGRQHSLSSTPHRPSPPSLGGGGADLHSQLLVRPDNARVMRHETAQPLGGPTAAPTSQPRRTEPVPLLPPPLCPTNDTSPPSCPPTVDAPPEGHVTIQRPHVTPSTSSIRHSCHMNSAASGIKHMSRP</sequence>
<dbReference type="AlphaFoldDB" id="A0AB34K2A9"/>
<evidence type="ECO:0000256" key="1">
    <source>
        <dbReference type="SAM" id="MobiDB-lite"/>
    </source>
</evidence>
<feature type="compositionally biased region" description="Polar residues" evidence="1">
    <location>
        <begin position="1"/>
        <end position="12"/>
    </location>
</feature>